<evidence type="ECO:0000313" key="1">
    <source>
        <dbReference type="EMBL" id="MBU3814359.1"/>
    </source>
</evidence>
<dbReference type="AlphaFoldDB" id="A0A9E2KHZ4"/>
<dbReference type="EMBL" id="JAHLFO010000107">
    <property type="protein sequence ID" value="MBU3814359.1"/>
    <property type="molecule type" value="Genomic_DNA"/>
</dbReference>
<proteinExistence type="predicted"/>
<reference evidence="1" key="2">
    <citation type="submission" date="2021-04" db="EMBL/GenBank/DDBJ databases">
        <authorList>
            <person name="Gilroy R."/>
        </authorList>
    </citation>
    <scope>NUCLEOTIDE SEQUENCE</scope>
    <source>
        <strain evidence="1">B3-3758</strain>
    </source>
</reference>
<name>A0A9E2KHZ4_9BACE</name>
<gene>
    <name evidence="1" type="ORF">H9791_07605</name>
</gene>
<organism evidence="1 2">
    <name type="scientific">Candidatus Bacteroides intestinipullorum</name>
    <dbReference type="NCBI Taxonomy" id="2838471"/>
    <lineage>
        <taxon>Bacteria</taxon>
        <taxon>Pseudomonadati</taxon>
        <taxon>Bacteroidota</taxon>
        <taxon>Bacteroidia</taxon>
        <taxon>Bacteroidales</taxon>
        <taxon>Bacteroidaceae</taxon>
        <taxon>Bacteroides</taxon>
    </lineage>
</organism>
<accession>A0A9E2KHZ4</accession>
<reference evidence="1" key="1">
    <citation type="journal article" date="2021" name="PeerJ">
        <title>Extensive microbial diversity within the chicken gut microbiome revealed by metagenomics and culture.</title>
        <authorList>
            <person name="Gilroy R."/>
            <person name="Ravi A."/>
            <person name="Getino M."/>
            <person name="Pursley I."/>
            <person name="Horton D.L."/>
            <person name="Alikhan N.F."/>
            <person name="Baker D."/>
            <person name="Gharbi K."/>
            <person name="Hall N."/>
            <person name="Watson M."/>
            <person name="Adriaenssens E.M."/>
            <person name="Foster-Nyarko E."/>
            <person name="Jarju S."/>
            <person name="Secka A."/>
            <person name="Antonio M."/>
            <person name="Oren A."/>
            <person name="Chaudhuri R.R."/>
            <person name="La Ragione R."/>
            <person name="Hildebrand F."/>
            <person name="Pallen M.J."/>
        </authorList>
    </citation>
    <scope>NUCLEOTIDE SEQUENCE</scope>
    <source>
        <strain evidence="1">B3-3758</strain>
    </source>
</reference>
<comment type="caution">
    <text evidence="1">The sequence shown here is derived from an EMBL/GenBank/DDBJ whole genome shotgun (WGS) entry which is preliminary data.</text>
</comment>
<evidence type="ECO:0000313" key="2">
    <source>
        <dbReference type="Proteomes" id="UP000824236"/>
    </source>
</evidence>
<protein>
    <submittedName>
        <fullName evidence="1">Uncharacterized protein</fullName>
    </submittedName>
</protein>
<sequence length="116" mass="13493">MKKSIVYALWIALIGMISPKIWAFHRIPTIYITTADHSAIASRDEWKEGTRLRKLADDISRWQALIEPSAQADEKLWQGKDPARFDIHDTFHASISNLKQVYLYRINSLNKLLLKE</sequence>
<dbReference type="Proteomes" id="UP000824236">
    <property type="component" value="Unassembled WGS sequence"/>
</dbReference>